<dbReference type="EMBL" id="CP100390">
    <property type="protein sequence ID" value="UZE95277.1"/>
    <property type="molecule type" value="Genomic_DNA"/>
</dbReference>
<accession>A0ABY6MZJ9</accession>
<organism evidence="1 2">
    <name type="scientific">Alkalimarinus alittae</name>
    <dbReference type="NCBI Taxonomy" id="2961619"/>
    <lineage>
        <taxon>Bacteria</taxon>
        <taxon>Pseudomonadati</taxon>
        <taxon>Pseudomonadota</taxon>
        <taxon>Gammaproteobacteria</taxon>
        <taxon>Alteromonadales</taxon>
        <taxon>Alteromonadaceae</taxon>
        <taxon>Alkalimarinus</taxon>
    </lineage>
</organism>
<dbReference type="Pfam" id="PF10604">
    <property type="entry name" value="Polyketide_cyc2"/>
    <property type="match status" value="1"/>
</dbReference>
<dbReference type="Proteomes" id="UP001163739">
    <property type="component" value="Chromosome"/>
</dbReference>
<protein>
    <submittedName>
        <fullName evidence="1">SRPBCC family protein</fullName>
    </submittedName>
</protein>
<evidence type="ECO:0000313" key="2">
    <source>
        <dbReference type="Proteomes" id="UP001163739"/>
    </source>
</evidence>
<gene>
    <name evidence="1" type="ORF">NKI27_14565</name>
</gene>
<sequence length="152" mass="17053">MAAEYIALVQDFQAPVAEVFSELTDHYKFGKLLKTKITRVEDGVGGYLNGLGSVRRISPAPLLDFEERVVTFEPNALMEYVVSRGSPIKNHIGRMEFSSITANDGRENTRVRYTIEFESKLPLPFIGGLLKKLIEAPIKQGFTKLAARYVRS</sequence>
<dbReference type="CDD" id="cd07821">
    <property type="entry name" value="PYR_PYL_RCAR_like"/>
    <property type="match status" value="1"/>
</dbReference>
<dbReference type="InterPro" id="IPR019587">
    <property type="entry name" value="Polyketide_cyclase/dehydratase"/>
</dbReference>
<dbReference type="Gene3D" id="3.30.530.20">
    <property type="match status" value="1"/>
</dbReference>
<dbReference type="InterPro" id="IPR023393">
    <property type="entry name" value="START-like_dom_sf"/>
</dbReference>
<reference evidence="1" key="1">
    <citation type="submission" date="2022-06" db="EMBL/GenBank/DDBJ databases">
        <title>Alkalimarinus sp. nov., isolated from gut of a Alitta virens.</title>
        <authorList>
            <person name="Yang A.I."/>
            <person name="Shin N.-R."/>
        </authorList>
    </citation>
    <scope>NUCLEOTIDE SEQUENCE</scope>
    <source>
        <strain evidence="1">A2M4</strain>
    </source>
</reference>
<dbReference type="SUPFAM" id="SSF55961">
    <property type="entry name" value="Bet v1-like"/>
    <property type="match status" value="1"/>
</dbReference>
<dbReference type="RefSeq" id="WP_265046767.1">
    <property type="nucleotide sequence ID" value="NZ_CP100390.1"/>
</dbReference>
<name>A0ABY6MZJ9_9ALTE</name>
<proteinExistence type="predicted"/>
<keyword evidence="2" id="KW-1185">Reference proteome</keyword>
<evidence type="ECO:0000313" key="1">
    <source>
        <dbReference type="EMBL" id="UZE95277.1"/>
    </source>
</evidence>